<evidence type="ECO:0000313" key="1">
    <source>
        <dbReference type="EMBL" id="TYQ04967.1"/>
    </source>
</evidence>
<proteinExistence type="predicted"/>
<organism evidence="1">
    <name type="scientific">Nocardia globerula</name>
    <dbReference type="NCBI Taxonomy" id="1818"/>
    <lineage>
        <taxon>Bacteria</taxon>
        <taxon>Bacillati</taxon>
        <taxon>Actinomycetota</taxon>
        <taxon>Actinomycetes</taxon>
        <taxon>Mycobacteriales</taxon>
        <taxon>Nocardiaceae</taxon>
        <taxon>Nocardia</taxon>
    </lineage>
</organism>
<protein>
    <submittedName>
        <fullName evidence="1">Uncharacterized protein DUF3445</fullName>
    </submittedName>
</protein>
<dbReference type="InterPro" id="IPR021848">
    <property type="entry name" value="HODM_asu-like"/>
</dbReference>
<dbReference type="EMBL" id="VNIQ01000003">
    <property type="protein sequence ID" value="TYQ04967.1"/>
    <property type="molecule type" value="Genomic_DNA"/>
</dbReference>
<reference evidence="1" key="1">
    <citation type="submission" date="2019-07" db="EMBL/GenBank/DDBJ databases">
        <title>Genomic Encyclopedia of Type Strains, Phase IV (KMG-IV): sequencing the most valuable type-strain genomes for metagenomic binning, comparative biology and taxonomic classification.</title>
        <authorList>
            <person name="Goeker M."/>
        </authorList>
    </citation>
    <scope>NUCLEOTIDE SEQUENCE</scope>
    <source>
        <strain evidence="1">DSM 44596</strain>
    </source>
</reference>
<comment type="caution">
    <text evidence="1">The sequence shown here is derived from an EMBL/GenBank/DDBJ whole genome shotgun (WGS) entry which is preliminary data.</text>
</comment>
<dbReference type="AlphaFoldDB" id="A0A652YQX8"/>
<gene>
    <name evidence="1" type="ORF">FNL38_103318</name>
</gene>
<sequence>MNASAELLDVPTRIANFPFPFAKDSYRYSTNVEPAGTPARTAAGEWGKHTIEIDENYHHELAERTRILTSDASRYQSLPHMMPAQWDAMISIMRMLAESYPDSMSLERDGTAWIWRNGLLDTEQRFVVGDLGTLPIDPLRFATNQIQEDVVLLDQREGQLWGDAGVVTFAADWSLRFDVGMSFLQIHGPVPRVHAEGVVSRAQSFLMRLEPGERYRRTNWTLTVDGKLDTSTETYPQWGPDRTSLARGPLEDVGDRLFLRVEVQHLIRLATSGSIMFLIRSYLLPLRDIASVPVWARRLHAVLDDLPEDMADYKGITKTRGPAMEWLRAHAGVGS</sequence>
<dbReference type="Pfam" id="PF11927">
    <property type="entry name" value="HODM_asu-like"/>
    <property type="match status" value="1"/>
</dbReference>
<name>A0A652YQX8_NOCGL</name>
<accession>A0A652YQX8</accession>